<dbReference type="OrthoDB" id="4382201at2"/>
<protein>
    <submittedName>
        <fullName evidence="1">Uncharacterized protein</fullName>
    </submittedName>
</protein>
<proteinExistence type="predicted"/>
<accession>A0A640RYL5</accession>
<evidence type="ECO:0000313" key="1">
    <source>
        <dbReference type="EMBL" id="GFE03898.1"/>
    </source>
</evidence>
<dbReference type="AlphaFoldDB" id="A0A640RYL5"/>
<dbReference type="Proteomes" id="UP000435837">
    <property type="component" value="Unassembled WGS sequence"/>
</dbReference>
<organism evidence="1 2">
    <name type="scientific">Streptomyces caniferus</name>
    <dbReference type="NCBI Taxonomy" id="285557"/>
    <lineage>
        <taxon>Bacteria</taxon>
        <taxon>Bacillati</taxon>
        <taxon>Actinomycetota</taxon>
        <taxon>Actinomycetes</taxon>
        <taxon>Kitasatosporales</taxon>
        <taxon>Streptomycetaceae</taxon>
        <taxon>Streptomyces</taxon>
    </lineage>
</organism>
<dbReference type="RefSeq" id="WP_159468974.1">
    <property type="nucleotide sequence ID" value="NZ_BAAATH010000014.1"/>
</dbReference>
<sequence length="65" mass="7066">MVPDVSRGNRTIGLLHYLYRTSDIEAHVDPHVVAAYDPHLPDPGRDPNATFSELGSVSLVSVGPR</sequence>
<dbReference type="EMBL" id="BLIN01000001">
    <property type="protein sequence ID" value="GFE03898.1"/>
    <property type="molecule type" value="Genomic_DNA"/>
</dbReference>
<reference evidence="1 2" key="1">
    <citation type="submission" date="2019-12" db="EMBL/GenBank/DDBJ databases">
        <title>Whole genome shotgun sequence of Streptomyces caniferus NBRC 15389.</title>
        <authorList>
            <person name="Ichikawa N."/>
            <person name="Kimura A."/>
            <person name="Kitahashi Y."/>
            <person name="Komaki H."/>
            <person name="Tamura T."/>
        </authorList>
    </citation>
    <scope>NUCLEOTIDE SEQUENCE [LARGE SCALE GENOMIC DNA]</scope>
    <source>
        <strain evidence="1 2">NBRC 15389</strain>
    </source>
</reference>
<gene>
    <name evidence="1" type="ORF">Scani_01660</name>
</gene>
<name>A0A640RYL5_9ACTN</name>
<evidence type="ECO:0000313" key="2">
    <source>
        <dbReference type="Proteomes" id="UP000435837"/>
    </source>
</evidence>
<comment type="caution">
    <text evidence="1">The sequence shown here is derived from an EMBL/GenBank/DDBJ whole genome shotgun (WGS) entry which is preliminary data.</text>
</comment>